<evidence type="ECO:0000256" key="24">
    <source>
        <dbReference type="ARBA" id="ARBA00023136"/>
    </source>
</evidence>
<dbReference type="CDD" id="cd18110">
    <property type="entry name" value="ATP-synt_F1_beta_C"/>
    <property type="match status" value="1"/>
</dbReference>
<dbReference type="FunFam" id="2.60.15.10:FF:000002">
    <property type="entry name" value="ATP synthase epsilon chain, chloroplastic"/>
    <property type="match status" value="1"/>
</dbReference>
<feature type="domain" description="ATP synthase epsilon subunit C-terminal" evidence="35">
    <location>
        <begin position="308"/>
        <end position="348"/>
    </location>
</feature>
<comment type="caution">
    <text evidence="38">The sequence shown here is derived from an EMBL/GenBank/DDBJ whole genome shotgun (WGS) entry which is preliminary data.</text>
</comment>
<comment type="similarity">
    <text evidence="6">Belongs to the ATPase alpha/beta chains family.</text>
</comment>
<keyword evidence="16" id="KW-0067">ATP-binding</keyword>
<evidence type="ECO:0000256" key="6">
    <source>
        <dbReference type="ARBA" id="ARBA00008936"/>
    </source>
</evidence>
<sequence>MNEPPGARMRVGLTALTMAEYFRDVNEQDVLLFIDNIFRFVQAGSEVSALLGRMPSAVGYQPTLSTEMGSLQERITSTKEGSITSIQAVYVPADDLTDPAPATTFAHLDAATVLSRGLAAKGIYPAVDPLDSTSTMLQPRIIGEEHYETAQRVKQTLQRYKELQDIIAIPGLDELSEEDRLTLARARKIERFLSQPFFVAEVFTGSPGKYVGLAETIRGFKLILSGELEGLPEQAFYLVEVKEIILSTNSGQIGVLPNHAPIATAVDIGILRIRLNDQWVTMALMGGFARIGNNKITILVNDAEKSSDVDPEEAKQTLEIAEANLSKAEGKRQLTEANLSLRRARTRIFHIHRSTFMFLLYDYDIFWAFLIISSLIPILAFLISGILAPISKGPEKLSSYESGMEPMGDAWLQFRIRYYMFALVFVVFDVETVFLYPWAIGFDILGISVFIEALIFVLILIVGSVYAWRKGALEWS</sequence>
<organism evidence="38 39">
    <name type="scientific">Arachis hypogaea</name>
    <name type="common">Peanut</name>
    <dbReference type="NCBI Taxonomy" id="3818"/>
    <lineage>
        <taxon>Eukaryota</taxon>
        <taxon>Viridiplantae</taxon>
        <taxon>Streptophyta</taxon>
        <taxon>Embryophyta</taxon>
        <taxon>Tracheophyta</taxon>
        <taxon>Spermatophyta</taxon>
        <taxon>Magnoliopsida</taxon>
        <taxon>eudicotyledons</taxon>
        <taxon>Gunneridae</taxon>
        <taxon>Pentapetalae</taxon>
        <taxon>rosids</taxon>
        <taxon>fabids</taxon>
        <taxon>Fabales</taxon>
        <taxon>Fabaceae</taxon>
        <taxon>Papilionoideae</taxon>
        <taxon>50 kb inversion clade</taxon>
        <taxon>dalbergioids sensu lato</taxon>
        <taxon>Dalbergieae</taxon>
        <taxon>Pterocarpus clade</taxon>
        <taxon>Arachis</taxon>
    </lineage>
</organism>
<evidence type="ECO:0000256" key="32">
    <source>
        <dbReference type="ARBA" id="ARBA00049551"/>
    </source>
</evidence>
<evidence type="ECO:0000313" key="39">
    <source>
        <dbReference type="Proteomes" id="UP000289738"/>
    </source>
</evidence>
<dbReference type="GO" id="GO:0048038">
    <property type="term" value="F:quinone binding"/>
    <property type="evidence" value="ECO:0007669"/>
    <property type="project" value="UniProtKB-KW"/>
</dbReference>
<dbReference type="Pfam" id="PF00006">
    <property type="entry name" value="ATP-synt_ab"/>
    <property type="match status" value="1"/>
</dbReference>
<dbReference type="GO" id="GO:0016651">
    <property type="term" value="F:oxidoreductase activity, acting on NAD(P)H"/>
    <property type="evidence" value="ECO:0007669"/>
    <property type="project" value="InterPro"/>
</dbReference>
<dbReference type="InterPro" id="IPR020547">
    <property type="entry name" value="ATP_synth_F1_esu_C"/>
</dbReference>
<evidence type="ECO:0000256" key="22">
    <source>
        <dbReference type="ARBA" id="ARBA00023065"/>
    </source>
</evidence>
<dbReference type="NCBIfam" id="TIGR01216">
    <property type="entry name" value="ATP_synt_epsi"/>
    <property type="match status" value="1"/>
</dbReference>
<feature type="domain" description="ATP synthase F1 complex delta/epsilon subunit N-terminal" evidence="36">
    <location>
        <begin position="232"/>
        <end position="303"/>
    </location>
</feature>
<dbReference type="InterPro" id="IPR020546">
    <property type="entry name" value="ATP_synth_F1_dsu/esu_N"/>
</dbReference>
<name>A0A445CQK6_ARAHY</name>
<evidence type="ECO:0000256" key="9">
    <source>
        <dbReference type="ARBA" id="ARBA00022448"/>
    </source>
</evidence>
<evidence type="ECO:0000256" key="33">
    <source>
        <dbReference type="SAM" id="Phobius"/>
    </source>
</evidence>
<dbReference type="AlphaFoldDB" id="A0A445CQK6"/>
<dbReference type="GO" id="GO:0045259">
    <property type="term" value="C:proton-transporting ATP synthase complex"/>
    <property type="evidence" value="ECO:0007669"/>
    <property type="project" value="UniProtKB-KW"/>
</dbReference>
<dbReference type="Gene3D" id="3.40.50.12240">
    <property type="match status" value="1"/>
</dbReference>
<comment type="function">
    <text evidence="28">Produces ATP from ADP in the presence of a proton gradient across the membrane. The catalytic sites are hosted primarily by the beta subunits.</text>
</comment>
<dbReference type="InterPro" id="IPR000194">
    <property type="entry name" value="ATPase_F1/V1/A1_a/bsu_nucl-bd"/>
</dbReference>
<proteinExistence type="inferred from homology"/>
<dbReference type="STRING" id="3818.A0A445CQK6"/>
<dbReference type="FunFam" id="1.20.58.1610:FF:000001">
    <property type="entry name" value="NAD(P)H-quinone oxidoreductase subunit 3, chloroplastic"/>
    <property type="match status" value="1"/>
</dbReference>
<dbReference type="InterPro" id="IPR005722">
    <property type="entry name" value="ATP_synth_F1_bsu"/>
</dbReference>
<dbReference type="Gene3D" id="1.20.58.1610">
    <property type="entry name" value="NADH:ubiquinone/plastoquinone oxidoreductase, chain 3"/>
    <property type="match status" value="1"/>
</dbReference>
<keyword evidence="14" id="KW-0547">Nucleotide-binding</keyword>
<comment type="catalytic activity">
    <reaction evidence="31">
        <text>ATP + H2O + 4 H(+)(in) = ADP + phosphate + 5 H(+)(out)</text>
        <dbReference type="Rhea" id="RHEA:57720"/>
        <dbReference type="ChEBI" id="CHEBI:15377"/>
        <dbReference type="ChEBI" id="CHEBI:15378"/>
        <dbReference type="ChEBI" id="CHEBI:30616"/>
        <dbReference type="ChEBI" id="CHEBI:43474"/>
        <dbReference type="ChEBI" id="CHEBI:456216"/>
        <dbReference type="EC" id="7.1.2.2"/>
    </reaction>
</comment>
<keyword evidence="11" id="KW-0934">Plastid</keyword>
<evidence type="ECO:0000259" key="36">
    <source>
        <dbReference type="Pfam" id="PF02823"/>
    </source>
</evidence>
<evidence type="ECO:0000256" key="26">
    <source>
        <dbReference type="ARBA" id="ARBA00023310"/>
    </source>
</evidence>
<dbReference type="HAMAP" id="MF_00530">
    <property type="entry name" value="ATP_synth_epsil_bac"/>
    <property type="match status" value="1"/>
</dbReference>
<dbReference type="PANTHER" id="PTHR15184:SF71">
    <property type="entry name" value="ATP SYNTHASE SUBUNIT BETA, MITOCHONDRIAL"/>
    <property type="match status" value="1"/>
</dbReference>
<dbReference type="Pfam" id="PF02823">
    <property type="entry name" value="ATP-synt_DE_N"/>
    <property type="match status" value="1"/>
</dbReference>
<dbReference type="HAMAP" id="MF_01394">
    <property type="entry name" value="NDH1_NuoA"/>
    <property type="match status" value="1"/>
</dbReference>
<evidence type="ECO:0000256" key="25">
    <source>
        <dbReference type="ARBA" id="ARBA00023196"/>
    </source>
</evidence>
<evidence type="ECO:0000256" key="5">
    <source>
        <dbReference type="ARBA" id="ARBA00008472"/>
    </source>
</evidence>
<dbReference type="Gene3D" id="6.10.140.480">
    <property type="match status" value="1"/>
</dbReference>
<keyword evidence="12 33" id="KW-0812">Transmembrane</keyword>
<dbReference type="PANTHER" id="PTHR15184">
    <property type="entry name" value="ATP SYNTHASE"/>
    <property type="match status" value="1"/>
</dbReference>
<dbReference type="GO" id="GO:0008137">
    <property type="term" value="F:NADH dehydrogenase (ubiquinone) activity"/>
    <property type="evidence" value="ECO:0007669"/>
    <property type="project" value="UniProtKB-EC"/>
</dbReference>
<feature type="transmembrane region" description="Helical" evidence="33">
    <location>
        <begin position="418"/>
        <end position="438"/>
    </location>
</feature>
<dbReference type="GO" id="GO:0031966">
    <property type="term" value="C:mitochondrial membrane"/>
    <property type="evidence" value="ECO:0007669"/>
    <property type="project" value="UniProtKB-SubCell"/>
</dbReference>
<evidence type="ECO:0000256" key="29">
    <source>
        <dbReference type="ARBA" id="ARBA00042624"/>
    </source>
</evidence>
<evidence type="ECO:0000259" key="34">
    <source>
        <dbReference type="Pfam" id="PF00006"/>
    </source>
</evidence>
<dbReference type="InterPro" id="IPR027417">
    <property type="entry name" value="P-loop_NTPase"/>
</dbReference>
<dbReference type="GO" id="GO:0042776">
    <property type="term" value="P:proton motive force-driven mitochondrial ATP synthesis"/>
    <property type="evidence" value="ECO:0007669"/>
    <property type="project" value="TreeGrafter"/>
</dbReference>
<dbReference type="InterPro" id="IPR055190">
    <property type="entry name" value="ATP-synt_VA_C"/>
</dbReference>
<feature type="transmembrane region" description="Helical" evidence="33">
    <location>
        <begin position="444"/>
        <end position="468"/>
    </location>
</feature>
<dbReference type="InterPro" id="IPR020003">
    <property type="entry name" value="ATPase_a/bsu_AS"/>
</dbReference>
<protein>
    <recommendedName>
        <fullName evidence="8">NADH-ubiquinone oxidoreductase chain 3</fullName>
        <ecNumber evidence="7">7.1.2.2</ecNumber>
    </recommendedName>
    <alternativeName>
        <fullName evidence="30">ATP synthase F1 sector subunit beta</fullName>
    </alternativeName>
    <alternativeName>
        <fullName evidence="29">F-ATPase subunit beta</fullName>
    </alternativeName>
    <alternativeName>
        <fullName evidence="27">NADH dehydrogenase subunit 3</fullName>
    </alternativeName>
</protein>
<comment type="function">
    <text evidence="1">Mitochondrial membrane ATP synthase (F(1)F(0) ATP synthase or Complex V) produces ATP from ADP in the presence of a proton gradient across the membrane which is generated by electron transport complexes of the respiratory chain. F-type ATPases consist of two structural domains, F(1) - containing the extramembraneous catalytic core, and F(0) - containing the membrane proton channel, linked together by a central stalk and a peripheral stalk. During catalysis, ATP synthesis in the catalytic domain of F(1) is coupled via a rotary mechanism of the central stalk subunits to proton translocation. Subunits alpha and beta form the catalytic core in F(1). Rotation of the central stalk against the surrounding alpha(3)beta(3) subunits leads to hydrolysis of ATP in three separate catalytic sites on the beta subunits.</text>
</comment>
<dbReference type="EMBL" id="SDMP01000006">
    <property type="protein sequence ID" value="RYR53222.1"/>
    <property type="molecule type" value="Genomic_DNA"/>
</dbReference>
<comment type="function">
    <text evidence="2">Core subunit of the mitochondrial membrane respiratory chain NADH dehydrogenase (Complex I) that is believed to belong to the minimal assembly required for catalysis. Complex I functions in the transfer of electrons from NADH to the respiratory chain. The immediate electron acceptor for the enzyme is believed to be ubiquinone.</text>
</comment>
<dbReference type="GO" id="GO:0005524">
    <property type="term" value="F:ATP binding"/>
    <property type="evidence" value="ECO:0007669"/>
    <property type="project" value="UniProtKB-KW"/>
</dbReference>
<keyword evidence="9" id="KW-0813">Transport</keyword>
<evidence type="ECO:0000256" key="30">
    <source>
        <dbReference type="ARBA" id="ARBA00042742"/>
    </source>
</evidence>
<dbReference type="InterPro" id="IPR000440">
    <property type="entry name" value="NADH_UbQ/plastoQ_OxRdtase_su3"/>
</dbReference>
<evidence type="ECO:0000256" key="15">
    <source>
        <dbReference type="ARBA" id="ARBA00022781"/>
    </source>
</evidence>
<evidence type="ECO:0000256" key="21">
    <source>
        <dbReference type="ARBA" id="ARBA00023027"/>
    </source>
</evidence>
<evidence type="ECO:0000256" key="18">
    <source>
        <dbReference type="ARBA" id="ARBA00022957"/>
    </source>
</evidence>
<evidence type="ECO:0000259" key="37">
    <source>
        <dbReference type="Pfam" id="PF22919"/>
    </source>
</evidence>
<dbReference type="InterPro" id="IPR050053">
    <property type="entry name" value="ATPase_alpha/beta_chains"/>
</dbReference>
<feature type="domain" description="ATP synthase A/B type C-terminal" evidence="37">
    <location>
        <begin position="141"/>
        <end position="219"/>
    </location>
</feature>
<evidence type="ECO:0000256" key="4">
    <source>
        <dbReference type="ARBA" id="ARBA00005712"/>
    </source>
</evidence>
<evidence type="ECO:0000256" key="20">
    <source>
        <dbReference type="ARBA" id="ARBA00022989"/>
    </source>
</evidence>
<dbReference type="GO" id="GO:0009535">
    <property type="term" value="C:chloroplast thylakoid membrane"/>
    <property type="evidence" value="ECO:0007669"/>
    <property type="project" value="TreeGrafter"/>
</dbReference>
<evidence type="ECO:0000256" key="1">
    <source>
        <dbReference type="ARBA" id="ARBA00003086"/>
    </source>
</evidence>
<evidence type="ECO:0000256" key="13">
    <source>
        <dbReference type="ARBA" id="ARBA00022719"/>
    </source>
</evidence>
<comment type="similarity">
    <text evidence="5">Belongs to the complex I subunit 3 family.</text>
</comment>
<dbReference type="GO" id="GO:0046933">
    <property type="term" value="F:proton-transporting ATP synthase activity, rotational mechanism"/>
    <property type="evidence" value="ECO:0007669"/>
    <property type="project" value="InterPro"/>
</dbReference>
<evidence type="ECO:0000256" key="17">
    <source>
        <dbReference type="ARBA" id="ARBA00022857"/>
    </source>
</evidence>
<evidence type="ECO:0000256" key="27">
    <source>
        <dbReference type="ARBA" id="ARBA00031029"/>
    </source>
</evidence>
<evidence type="ECO:0000256" key="19">
    <source>
        <dbReference type="ARBA" id="ARBA00022967"/>
    </source>
</evidence>
<reference evidence="38 39" key="1">
    <citation type="submission" date="2019-01" db="EMBL/GenBank/DDBJ databases">
        <title>Sequencing of cultivated peanut Arachis hypogaea provides insights into genome evolution and oil improvement.</title>
        <authorList>
            <person name="Chen X."/>
        </authorList>
    </citation>
    <scope>NUCLEOTIDE SEQUENCE [LARGE SCALE GENOMIC DNA]</scope>
    <source>
        <strain evidence="39">cv. Fuhuasheng</strain>
        <tissue evidence="38">Leaves</tissue>
    </source>
</reference>
<keyword evidence="13" id="KW-0874">Quinone</keyword>
<feature type="domain" description="ATPase F1/V1/A1 complex alpha/beta subunit nucleotide-binding" evidence="34">
    <location>
        <begin position="1"/>
        <end position="134"/>
    </location>
</feature>
<dbReference type="InterPro" id="IPR036771">
    <property type="entry name" value="ATPsynth_dsu/esu_N"/>
</dbReference>
<keyword evidence="21" id="KW-0520">NAD</keyword>
<evidence type="ECO:0000256" key="10">
    <source>
        <dbReference type="ARBA" id="ARBA00022528"/>
    </source>
</evidence>
<keyword evidence="25" id="KW-0139">CF(1)</keyword>
<gene>
    <name evidence="38" type="ORF">Ahy_A06g028231</name>
</gene>
<evidence type="ECO:0000256" key="11">
    <source>
        <dbReference type="ARBA" id="ARBA00022640"/>
    </source>
</evidence>
<evidence type="ECO:0000256" key="28">
    <source>
        <dbReference type="ARBA" id="ARBA00037290"/>
    </source>
</evidence>
<comment type="catalytic activity">
    <reaction evidence="32">
        <text>a ubiquinone + NADH + 5 H(+)(in) = a ubiquinol + NAD(+) + 4 H(+)(out)</text>
        <dbReference type="Rhea" id="RHEA:29091"/>
        <dbReference type="Rhea" id="RHEA-COMP:9565"/>
        <dbReference type="Rhea" id="RHEA-COMP:9566"/>
        <dbReference type="ChEBI" id="CHEBI:15378"/>
        <dbReference type="ChEBI" id="CHEBI:16389"/>
        <dbReference type="ChEBI" id="CHEBI:17976"/>
        <dbReference type="ChEBI" id="CHEBI:57540"/>
        <dbReference type="ChEBI" id="CHEBI:57945"/>
        <dbReference type="EC" id="7.1.1.2"/>
    </reaction>
</comment>
<keyword evidence="15" id="KW-0375">Hydrogen ion transport</keyword>
<keyword evidence="24 33" id="KW-0472">Membrane</keyword>
<keyword evidence="39" id="KW-1185">Reference proteome</keyword>
<keyword evidence="18" id="KW-0618">Plastoquinone</keyword>
<dbReference type="CDD" id="cd12152">
    <property type="entry name" value="F1-ATPase_delta"/>
    <property type="match status" value="1"/>
</dbReference>
<dbReference type="Proteomes" id="UP000289738">
    <property type="component" value="Chromosome A06"/>
</dbReference>
<accession>A0A445CQK6</accession>
<evidence type="ECO:0000256" key="14">
    <source>
        <dbReference type="ARBA" id="ARBA00022741"/>
    </source>
</evidence>
<evidence type="ECO:0000256" key="23">
    <source>
        <dbReference type="ARBA" id="ARBA00023078"/>
    </source>
</evidence>
<dbReference type="Pfam" id="PF00507">
    <property type="entry name" value="Oxidored_q4"/>
    <property type="match status" value="1"/>
</dbReference>
<dbReference type="SUPFAM" id="SSF47917">
    <property type="entry name" value="C-terminal domain of alpha and beta subunits of F1 ATP synthase"/>
    <property type="match status" value="1"/>
</dbReference>
<evidence type="ECO:0000256" key="8">
    <source>
        <dbReference type="ARBA" id="ARBA00021007"/>
    </source>
</evidence>
<dbReference type="Pfam" id="PF00401">
    <property type="entry name" value="ATP-synt_DE"/>
    <property type="match status" value="1"/>
</dbReference>
<keyword evidence="22" id="KW-0406">Ion transport</keyword>
<dbReference type="NCBIfam" id="TIGR01039">
    <property type="entry name" value="atpD"/>
    <property type="match status" value="1"/>
</dbReference>
<feature type="transmembrane region" description="Helical" evidence="33">
    <location>
        <begin position="365"/>
        <end position="388"/>
    </location>
</feature>
<evidence type="ECO:0000256" key="2">
    <source>
        <dbReference type="ARBA" id="ARBA00003257"/>
    </source>
</evidence>
<evidence type="ECO:0000256" key="12">
    <source>
        <dbReference type="ARBA" id="ARBA00022692"/>
    </source>
</evidence>
<dbReference type="Pfam" id="PF22919">
    <property type="entry name" value="ATP-synt_VA_C"/>
    <property type="match status" value="1"/>
</dbReference>
<evidence type="ECO:0000256" key="31">
    <source>
        <dbReference type="ARBA" id="ARBA00048383"/>
    </source>
</evidence>
<dbReference type="InterPro" id="IPR001469">
    <property type="entry name" value="ATP_synth_F1_dsu/esu"/>
</dbReference>
<keyword evidence="20 33" id="KW-1133">Transmembrane helix</keyword>
<keyword evidence="10" id="KW-0150">Chloroplast</keyword>
<dbReference type="SUPFAM" id="SSF51344">
    <property type="entry name" value="Epsilon subunit of F1F0-ATP synthase N-terminal domain"/>
    <property type="match status" value="1"/>
</dbReference>
<evidence type="ECO:0000256" key="3">
    <source>
        <dbReference type="ARBA" id="ARBA00004225"/>
    </source>
</evidence>
<evidence type="ECO:0000256" key="7">
    <source>
        <dbReference type="ARBA" id="ARBA00012473"/>
    </source>
</evidence>
<dbReference type="Gene3D" id="2.60.15.10">
    <property type="entry name" value="F0F1 ATP synthase delta/epsilon subunit, N-terminal"/>
    <property type="match status" value="1"/>
</dbReference>
<keyword evidence="26" id="KW-0066">ATP synthesis</keyword>
<dbReference type="InterPro" id="IPR023043">
    <property type="entry name" value="NAD(P)H_OxRDtase_bac/plastid"/>
</dbReference>
<keyword evidence="19" id="KW-1278">Translocase</keyword>
<evidence type="ECO:0000256" key="16">
    <source>
        <dbReference type="ARBA" id="ARBA00022840"/>
    </source>
</evidence>
<comment type="subcellular location">
    <subcellularLocation>
        <location evidence="3">Mitochondrion membrane</location>
        <topology evidence="3">Multi-pass membrane protein</topology>
    </subcellularLocation>
</comment>
<dbReference type="SUPFAM" id="SSF52540">
    <property type="entry name" value="P-loop containing nucleoside triphosphate hydrolases"/>
    <property type="match status" value="1"/>
</dbReference>
<comment type="similarity">
    <text evidence="4">Belongs to the ATPase epsilon chain family.</text>
</comment>
<evidence type="ECO:0000313" key="38">
    <source>
        <dbReference type="EMBL" id="RYR53222.1"/>
    </source>
</evidence>
<keyword evidence="23" id="KW-0793">Thylakoid</keyword>
<dbReference type="EC" id="7.1.2.2" evidence="7"/>
<evidence type="ECO:0000259" key="35">
    <source>
        <dbReference type="Pfam" id="PF00401"/>
    </source>
</evidence>
<dbReference type="InterPro" id="IPR038430">
    <property type="entry name" value="NDAH_ubi_oxred_su3_sf"/>
</dbReference>
<dbReference type="PROSITE" id="PS00152">
    <property type="entry name" value="ATPASE_ALPHA_BETA"/>
    <property type="match status" value="1"/>
</dbReference>
<keyword evidence="17" id="KW-0521">NADP</keyword>